<accession>E8N9T8</accession>
<protein>
    <submittedName>
        <fullName evidence="1">Methyl-accepting chemotaxis protein</fullName>
    </submittedName>
</protein>
<dbReference type="KEGG" id="mts:MTES_1593"/>
<dbReference type="Proteomes" id="UP000008975">
    <property type="component" value="Chromosome"/>
</dbReference>
<reference evidence="1 2" key="1">
    <citation type="journal article" date="2011" name="J. Bacteriol.">
        <title>Genome sequence of Microbacterium testaceum StLB037, an N-acylhomoserine lactone-degrading bacterium isolated from potato leaves.</title>
        <authorList>
            <person name="Morohoshi T."/>
            <person name="Wang W.-Z."/>
            <person name="Someya N."/>
            <person name="Ikeda T."/>
        </authorList>
    </citation>
    <scope>NUCLEOTIDE SEQUENCE [LARGE SCALE GENOMIC DNA]</scope>
    <source>
        <strain evidence="1 2">StLB037</strain>
    </source>
</reference>
<dbReference type="HOGENOM" id="CLU_936285_0_0_11"/>
<reference key="2">
    <citation type="submission" date="2011-02" db="EMBL/GenBank/DDBJ databases">
        <title>Genome sequence of Microbacterium testaceum StLB037.</title>
        <authorList>
            <person name="Morohoshi T."/>
            <person name="Wang W.Z."/>
            <person name="Someya N."/>
            <person name="Ikeda T."/>
        </authorList>
    </citation>
    <scope>NUCLEOTIDE SEQUENCE</scope>
    <source>
        <strain>StLB037</strain>
    </source>
</reference>
<evidence type="ECO:0000313" key="1">
    <source>
        <dbReference type="EMBL" id="BAJ74557.1"/>
    </source>
</evidence>
<dbReference type="EMBL" id="AP012052">
    <property type="protein sequence ID" value="BAJ74557.1"/>
    <property type="molecule type" value="Genomic_DNA"/>
</dbReference>
<organism evidence="1 2">
    <name type="scientific">Microbacterium testaceum (strain StLB037)</name>
    <dbReference type="NCBI Taxonomy" id="979556"/>
    <lineage>
        <taxon>Bacteria</taxon>
        <taxon>Bacillati</taxon>
        <taxon>Actinomycetota</taxon>
        <taxon>Actinomycetes</taxon>
        <taxon>Micrococcales</taxon>
        <taxon>Microbacteriaceae</taxon>
        <taxon>Microbacterium</taxon>
    </lineage>
</organism>
<name>E8N9T8_MICTS</name>
<gene>
    <name evidence="1" type="ordered locus">MTES_1593</name>
</gene>
<proteinExistence type="predicted"/>
<evidence type="ECO:0000313" key="2">
    <source>
        <dbReference type="Proteomes" id="UP000008975"/>
    </source>
</evidence>
<dbReference type="AlphaFoldDB" id="E8N9T8"/>
<dbReference type="RefSeq" id="WP_013584682.1">
    <property type="nucleotide sequence ID" value="NC_015125.1"/>
</dbReference>
<dbReference type="OrthoDB" id="7056101at2"/>
<sequence length="323" mass="36121">MPTWALFEEKEFETLANAAFVTEQVVKKRNVRIFSPGQVLEKSLAFDFATHVGPHTRLYRRLFGSAPGAPGASAGQLAQFQIPVVPSTRFLNVFLQYKRPEYFQREHRSQLWPKNEEFLRFTVSENYVSGGGYHFDQISALDDLAGSFGSNAVVRYACPSVWSKADLYGLFSAQRLLDTSVFVAPEKLRDVGGGDPYHRRWTFQRGSGKVGVPNPNGPLTQAEDGELFFDHAEAVAKQPRRSASYVEDLIGEASSVQKVRVTADARKGKLSKKERSRTDIEDRALESDLKRVPQDESDAVRASLELATIARDLGVQWSVIAFE</sequence>